<feature type="compositionally biased region" description="Basic and acidic residues" evidence="1">
    <location>
        <begin position="1"/>
        <end position="12"/>
    </location>
</feature>
<reference evidence="2" key="1">
    <citation type="submission" date="2022-11" db="EMBL/GenBank/DDBJ databases">
        <authorList>
            <person name="Hyden B.L."/>
            <person name="Feng K."/>
            <person name="Yates T."/>
            <person name="Jawdy S."/>
            <person name="Smart L.B."/>
            <person name="Muchero W."/>
        </authorList>
    </citation>
    <scope>NUCLEOTIDE SEQUENCE</scope>
    <source>
        <tissue evidence="2">Shoot tip</tissue>
    </source>
</reference>
<dbReference type="OrthoDB" id="851012at2759"/>
<comment type="caution">
    <text evidence="2">The sequence shown here is derived from an EMBL/GenBank/DDBJ whole genome shotgun (WGS) entry which is preliminary data.</text>
</comment>
<dbReference type="EMBL" id="JAPFFK010000004">
    <property type="protein sequence ID" value="KAJ6766714.1"/>
    <property type="molecule type" value="Genomic_DNA"/>
</dbReference>
<evidence type="ECO:0000313" key="2">
    <source>
        <dbReference type="EMBL" id="KAJ6766714.1"/>
    </source>
</evidence>
<evidence type="ECO:0000256" key="1">
    <source>
        <dbReference type="SAM" id="MobiDB-lite"/>
    </source>
</evidence>
<dbReference type="AlphaFoldDB" id="A0A9Q0WGE2"/>
<gene>
    <name evidence="2" type="ORF">OIU79_022637</name>
</gene>
<evidence type="ECO:0000313" key="3">
    <source>
        <dbReference type="Proteomes" id="UP001151532"/>
    </source>
</evidence>
<protein>
    <submittedName>
        <fullName evidence="2">Uncharacterized protein</fullName>
    </submittedName>
</protein>
<feature type="region of interest" description="Disordered" evidence="1">
    <location>
        <begin position="1"/>
        <end position="27"/>
    </location>
</feature>
<organism evidence="2 3">
    <name type="scientific">Salix purpurea</name>
    <name type="common">Purple osier willow</name>
    <dbReference type="NCBI Taxonomy" id="77065"/>
    <lineage>
        <taxon>Eukaryota</taxon>
        <taxon>Viridiplantae</taxon>
        <taxon>Streptophyta</taxon>
        <taxon>Embryophyta</taxon>
        <taxon>Tracheophyta</taxon>
        <taxon>Spermatophyta</taxon>
        <taxon>Magnoliopsida</taxon>
        <taxon>eudicotyledons</taxon>
        <taxon>Gunneridae</taxon>
        <taxon>Pentapetalae</taxon>
        <taxon>rosids</taxon>
        <taxon>fabids</taxon>
        <taxon>Malpighiales</taxon>
        <taxon>Salicaceae</taxon>
        <taxon>Saliceae</taxon>
        <taxon>Salix</taxon>
    </lineage>
</organism>
<keyword evidence="3" id="KW-1185">Reference proteome</keyword>
<dbReference type="Proteomes" id="UP001151532">
    <property type="component" value="Chromosome 4"/>
</dbReference>
<proteinExistence type="predicted"/>
<reference evidence="2" key="2">
    <citation type="journal article" date="2023" name="Int. J. Mol. Sci.">
        <title>De Novo Assembly and Annotation of 11 Diverse Shrub Willow (Salix) Genomes Reveals Novel Gene Organization in Sex-Linked Regions.</title>
        <authorList>
            <person name="Hyden B."/>
            <person name="Feng K."/>
            <person name="Yates T.B."/>
            <person name="Jawdy S."/>
            <person name="Cereghino C."/>
            <person name="Smart L.B."/>
            <person name="Muchero W."/>
        </authorList>
    </citation>
    <scope>NUCLEOTIDE SEQUENCE</scope>
    <source>
        <tissue evidence="2">Shoot tip</tissue>
    </source>
</reference>
<name>A0A9Q0WGE2_SALPP</name>
<sequence>MDTGRASKDMANAEKFSAASKKDDDKKIMATRSESTLRDFIDASGSFTSQLRPSLMTLNTYYKGKESSHGSGKSKFLDIDVFC</sequence>
<accession>A0A9Q0WGE2</accession>